<evidence type="ECO:0000256" key="1">
    <source>
        <dbReference type="SAM" id="Phobius"/>
    </source>
</evidence>
<feature type="transmembrane region" description="Helical" evidence="1">
    <location>
        <begin position="377"/>
        <end position="407"/>
    </location>
</feature>
<feature type="transmembrane region" description="Helical" evidence="1">
    <location>
        <begin position="85"/>
        <end position="106"/>
    </location>
</feature>
<proteinExistence type="predicted"/>
<accession>A0A3B0QGP6</accession>
<feature type="transmembrane region" description="Helical" evidence="1">
    <location>
        <begin position="52"/>
        <end position="73"/>
    </location>
</feature>
<gene>
    <name evidence="2" type="ORF">C834K_0514</name>
</gene>
<protein>
    <recommendedName>
        <fullName evidence="4">Lipoprotein</fullName>
    </recommendedName>
</protein>
<dbReference type="InterPro" id="IPR036259">
    <property type="entry name" value="MFS_trans_sf"/>
</dbReference>
<evidence type="ECO:0000313" key="2">
    <source>
        <dbReference type="EMBL" id="SYX08972.1"/>
    </source>
</evidence>
<feature type="transmembrane region" description="Helical" evidence="1">
    <location>
        <begin position="118"/>
        <end position="137"/>
    </location>
</feature>
<organism evidence="2 3">
    <name type="scientific">Chlamydia poikilotherma</name>
    <dbReference type="NCBI Taxonomy" id="1967783"/>
    <lineage>
        <taxon>Bacteria</taxon>
        <taxon>Pseudomonadati</taxon>
        <taxon>Chlamydiota</taxon>
        <taxon>Chlamydiia</taxon>
        <taxon>Chlamydiales</taxon>
        <taxon>Chlamydiaceae</taxon>
        <taxon>Chlamydia/Chlamydophila group</taxon>
        <taxon>Chlamydia</taxon>
    </lineage>
</organism>
<sequence>MQKALRLLLNLHHGEERRALLFLVLGLIWGIGCYGSLALSEGLFLENVGTEGLPSIYLGSSSILCLLSSLILYNLFKKRVSPKTLFLLPITSIIVCNLYLFCYATTCNEIPSTPLLVYRMLSWSLIILAYTNFWGFVDQFFNLQDAKRHFSIFNAIIFLGDAIGSGIVNRIQYIGIETILILFIVILLSCYPLVHYVSKSLKELSEDHDHFLDTGHPPSVSKAFKLCLKDSYTFYLLCFYFLMQLLAIATEFNYLKIFETHFANGNTYELTAHITKWSSWISLTNMCFALFAYSRIVKNIGVNNIILFAPLCFTNLFLCWSFKTSIAIATIGMVAREGLTYALDDNNLQLLIYGVPNSIRNQIRIAIECFIEPIGMFVWALVCFAISYQYTVCLTISLITVVLAYLLRSYYARAILRNLSSQAIHLKKTMLEWIKAMTSKERRQIELLLLTHLKHQHERHQIFAFQHLLNLGSRSVLPSLLAHMNKLSLPSKLKTMEMLKNSLWAKDFLTLELLKRWSSTTPHPSIAIGIHLYFAEHDLLRISDISEDLYDEPGDRLLAAILTVRRQEISGQYRDIADSRLKELLNSMDPQTVSIGLSILTLERNPDNFPILIEFLDNVGNEIFIQICKALQASVKATHKPYCKKLIQVLKQNVHNDEACYYLLKTIGVILDASLVKDFLITSSLLKSASRKYAEAIIIELPKETANSFLQILSDNSTHNRCRILAAKALCKIDNKLFKKNAYKIVKSKALKAIFYDYHKNYIQKSYPKYNLNLLVNTLESNYQSEVNFMFEFLGILGSVEHSDILIRALTGKNKKAKAQALESLEKNCEDYLFSLLDPFINDTGKRSEKYYLKCGVIPLTLKELLNMMENSPSYLSKLTSRQLKEELANCDADFQPAPPYSTLDEEYDHHNKDDSDSLVPFFTI</sequence>
<feature type="transmembrane region" description="Helical" evidence="1">
    <location>
        <begin position="174"/>
        <end position="194"/>
    </location>
</feature>
<dbReference type="AlphaFoldDB" id="A0A3B0QGP6"/>
<keyword evidence="1" id="KW-1133">Transmembrane helix</keyword>
<dbReference type="SUPFAM" id="SSF103473">
    <property type="entry name" value="MFS general substrate transporter"/>
    <property type="match status" value="1"/>
</dbReference>
<keyword evidence="3" id="KW-1185">Reference proteome</keyword>
<feature type="transmembrane region" description="Helical" evidence="1">
    <location>
        <begin position="232"/>
        <end position="254"/>
    </location>
</feature>
<dbReference type="Proteomes" id="UP000258476">
    <property type="component" value="Chromosome"/>
</dbReference>
<evidence type="ECO:0008006" key="4">
    <source>
        <dbReference type="Google" id="ProtNLM"/>
    </source>
</evidence>
<dbReference type="OrthoDB" id="7441479at2"/>
<dbReference type="SUPFAM" id="SSF48371">
    <property type="entry name" value="ARM repeat"/>
    <property type="match status" value="1"/>
</dbReference>
<feature type="transmembrane region" description="Helical" evidence="1">
    <location>
        <begin position="20"/>
        <end position="40"/>
    </location>
</feature>
<feature type="transmembrane region" description="Helical" evidence="1">
    <location>
        <begin position="274"/>
        <end position="293"/>
    </location>
</feature>
<dbReference type="PROSITE" id="PS51257">
    <property type="entry name" value="PROKAR_LIPOPROTEIN"/>
    <property type="match status" value="1"/>
</dbReference>
<keyword evidence="1" id="KW-0812">Transmembrane</keyword>
<dbReference type="KEGG" id="chla:C834K_0514"/>
<feature type="transmembrane region" description="Helical" evidence="1">
    <location>
        <begin position="305"/>
        <end position="335"/>
    </location>
</feature>
<dbReference type="RefSeq" id="WP_117274281.1">
    <property type="nucleotide sequence ID" value="NZ_LS992154.1"/>
</dbReference>
<keyword evidence="1" id="KW-0472">Membrane</keyword>
<name>A0A3B0QGP6_9CHLA</name>
<dbReference type="InterPro" id="IPR016024">
    <property type="entry name" value="ARM-type_fold"/>
</dbReference>
<dbReference type="EMBL" id="LS992154">
    <property type="protein sequence ID" value="SYX08972.1"/>
    <property type="molecule type" value="Genomic_DNA"/>
</dbReference>
<feature type="transmembrane region" description="Helical" evidence="1">
    <location>
        <begin position="149"/>
        <end position="168"/>
    </location>
</feature>
<evidence type="ECO:0000313" key="3">
    <source>
        <dbReference type="Proteomes" id="UP000258476"/>
    </source>
</evidence>
<reference evidence="3" key="1">
    <citation type="submission" date="2017-11" db="EMBL/GenBank/DDBJ databases">
        <authorList>
            <person name="Seth-Smith MB H."/>
        </authorList>
    </citation>
    <scope>NUCLEOTIDE SEQUENCE [LARGE SCALE GENOMIC DNA]</scope>
</reference>